<evidence type="ECO:0000313" key="1">
    <source>
        <dbReference type="EMBL" id="MBC5769743.1"/>
    </source>
</evidence>
<sequence>MQLYLTVRPEDTRTASAYPVGLAHAAYRIGEGSSLLSRNLLTPARSGPMAPLPGLLVLSDRSAPSIDRPAALAEAVLRECARRSYGGIVLDFDEPSREDRRRFAALLGQQCAKSRKFFCLPPSYAGAVERPTVILNTAISGGSFETHIREELARYGGGRNVVFDLQRLRMDFRLPARSGQGEPLTQAALDALIREHQPAVFFSKDLFARYFTYAKNGESHFILFDDADTLRQKLRLGRQLGVAAAFFQWPEVCDIADSLFRRK</sequence>
<dbReference type="EMBL" id="JACOQI010000003">
    <property type="protein sequence ID" value="MBC5769743.1"/>
    <property type="molecule type" value="Genomic_DNA"/>
</dbReference>
<comment type="caution">
    <text evidence="1">The sequence shown here is derived from an EMBL/GenBank/DDBJ whole genome shotgun (WGS) entry which is preliminary data.</text>
</comment>
<proteinExistence type="predicted"/>
<evidence type="ECO:0000313" key="2">
    <source>
        <dbReference type="Proteomes" id="UP000620327"/>
    </source>
</evidence>
<gene>
    <name evidence="1" type="ORF">H8Z83_05310</name>
</gene>
<dbReference type="AlphaFoldDB" id="A0A923MG65"/>
<protein>
    <submittedName>
        <fullName evidence="1">Uncharacterized protein</fullName>
    </submittedName>
</protein>
<dbReference type="RefSeq" id="WP_187014085.1">
    <property type="nucleotide sequence ID" value="NZ_JACOQI010000003.1"/>
</dbReference>
<accession>A0A923MG65</accession>
<name>A0A923MG65_9FIRM</name>
<dbReference type="Proteomes" id="UP000620327">
    <property type="component" value="Unassembled WGS sequence"/>
</dbReference>
<reference evidence="1" key="1">
    <citation type="submission" date="2020-08" db="EMBL/GenBank/DDBJ databases">
        <title>Genome public.</title>
        <authorList>
            <person name="Liu C."/>
            <person name="Sun Q."/>
        </authorList>
    </citation>
    <scope>NUCLEOTIDE SEQUENCE</scope>
    <source>
        <strain evidence="1">BX15</strain>
    </source>
</reference>
<organism evidence="1 2">
    <name type="scientific">Dysosmobacter segnis</name>
    <dbReference type="NCBI Taxonomy" id="2763042"/>
    <lineage>
        <taxon>Bacteria</taxon>
        <taxon>Bacillati</taxon>
        <taxon>Bacillota</taxon>
        <taxon>Clostridia</taxon>
        <taxon>Eubacteriales</taxon>
        <taxon>Oscillospiraceae</taxon>
        <taxon>Dysosmobacter</taxon>
    </lineage>
</organism>
<keyword evidence="2" id="KW-1185">Reference proteome</keyword>